<sequence length="187" mass="21248">TSANPIPDFAPLYKDDPSGPKIVDFSINLVPTRGSSLESAIHTLLLHEPPQFLSINQTLNEAYKKPAVVSIETNKGFYEEEDARFKLGMWTAAWQNRVAAFRPREKLVCTPLPGLIVFGHEWWLYWVVDQDTAVDIIQFPISIGCTRTVTGCYRSLAVIRYLLGVWTPEAFLPWLREKVLGLNKEEE</sequence>
<dbReference type="Proteomes" id="UP000799757">
    <property type="component" value="Unassembled WGS sequence"/>
</dbReference>
<feature type="domain" description="PD-(D/E)XK nuclease-like" evidence="1">
    <location>
        <begin position="2"/>
        <end position="163"/>
    </location>
</feature>
<dbReference type="Pfam" id="PF20516">
    <property type="entry name" value="PDDEXK_12"/>
    <property type="match status" value="1"/>
</dbReference>
<keyword evidence="3" id="KW-1185">Reference proteome</keyword>
<evidence type="ECO:0000313" key="2">
    <source>
        <dbReference type="EMBL" id="KAF2790772.1"/>
    </source>
</evidence>
<feature type="non-terminal residue" evidence="2">
    <location>
        <position position="1"/>
    </location>
</feature>
<dbReference type="InterPro" id="IPR046797">
    <property type="entry name" value="PDDEXK_12"/>
</dbReference>
<dbReference type="OrthoDB" id="3728830at2759"/>
<accession>A0A6A6X355</accession>
<dbReference type="EMBL" id="MU002056">
    <property type="protein sequence ID" value="KAF2790772.1"/>
    <property type="molecule type" value="Genomic_DNA"/>
</dbReference>
<organism evidence="2 3">
    <name type="scientific">Melanomma pulvis-pyrius CBS 109.77</name>
    <dbReference type="NCBI Taxonomy" id="1314802"/>
    <lineage>
        <taxon>Eukaryota</taxon>
        <taxon>Fungi</taxon>
        <taxon>Dikarya</taxon>
        <taxon>Ascomycota</taxon>
        <taxon>Pezizomycotina</taxon>
        <taxon>Dothideomycetes</taxon>
        <taxon>Pleosporomycetidae</taxon>
        <taxon>Pleosporales</taxon>
        <taxon>Melanommataceae</taxon>
        <taxon>Melanomma</taxon>
    </lineage>
</organism>
<name>A0A6A6X355_9PLEO</name>
<proteinExistence type="predicted"/>
<dbReference type="AlphaFoldDB" id="A0A6A6X355"/>
<evidence type="ECO:0000259" key="1">
    <source>
        <dbReference type="Pfam" id="PF20516"/>
    </source>
</evidence>
<gene>
    <name evidence="2" type="ORF">K505DRAFT_250503</name>
</gene>
<protein>
    <recommendedName>
        <fullName evidence="1">PD-(D/E)XK nuclease-like domain-containing protein</fullName>
    </recommendedName>
</protein>
<reference evidence="2" key="1">
    <citation type="journal article" date="2020" name="Stud. Mycol.">
        <title>101 Dothideomycetes genomes: a test case for predicting lifestyles and emergence of pathogens.</title>
        <authorList>
            <person name="Haridas S."/>
            <person name="Albert R."/>
            <person name="Binder M."/>
            <person name="Bloem J."/>
            <person name="Labutti K."/>
            <person name="Salamov A."/>
            <person name="Andreopoulos B."/>
            <person name="Baker S."/>
            <person name="Barry K."/>
            <person name="Bills G."/>
            <person name="Bluhm B."/>
            <person name="Cannon C."/>
            <person name="Castanera R."/>
            <person name="Culley D."/>
            <person name="Daum C."/>
            <person name="Ezra D."/>
            <person name="Gonzalez J."/>
            <person name="Henrissat B."/>
            <person name="Kuo A."/>
            <person name="Liang C."/>
            <person name="Lipzen A."/>
            <person name="Lutzoni F."/>
            <person name="Magnuson J."/>
            <person name="Mondo S."/>
            <person name="Nolan M."/>
            <person name="Ohm R."/>
            <person name="Pangilinan J."/>
            <person name="Park H.-J."/>
            <person name="Ramirez L."/>
            <person name="Alfaro M."/>
            <person name="Sun H."/>
            <person name="Tritt A."/>
            <person name="Yoshinaga Y."/>
            <person name="Zwiers L.-H."/>
            <person name="Turgeon B."/>
            <person name="Goodwin S."/>
            <person name="Spatafora J."/>
            <person name="Crous P."/>
            <person name="Grigoriev I."/>
        </authorList>
    </citation>
    <scope>NUCLEOTIDE SEQUENCE</scope>
    <source>
        <strain evidence="2">CBS 109.77</strain>
    </source>
</reference>
<evidence type="ECO:0000313" key="3">
    <source>
        <dbReference type="Proteomes" id="UP000799757"/>
    </source>
</evidence>